<evidence type="ECO:0000313" key="3">
    <source>
        <dbReference type="Proteomes" id="UP000729402"/>
    </source>
</evidence>
<keyword evidence="3" id="KW-1185">Reference proteome</keyword>
<evidence type="ECO:0000313" key="2">
    <source>
        <dbReference type="EMBL" id="KAG8099813.1"/>
    </source>
</evidence>
<gene>
    <name evidence="2" type="ORF">GUJ93_ZPchr0013g36722</name>
</gene>
<dbReference type="EMBL" id="JAAALK010000079">
    <property type="protein sequence ID" value="KAG8099813.1"/>
    <property type="molecule type" value="Genomic_DNA"/>
</dbReference>
<name>A0A8J5X4C1_ZIZPA</name>
<accession>A0A8J5X4C1</accession>
<dbReference type="AlphaFoldDB" id="A0A8J5X4C1"/>
<reference evidence="2" key="1">
    <citation type="journal article" date="2021" name="bioRxiv">
        <title>Whole Genome Assembly and Annotation of Northern Wild Rice, Zizania palustris L., Supports a Whole Genome Duplication in the Zizania Genus.</title>
        <authorList>
            <person name="Haas M."/>
            <person name="Kono T."/>
            <person name="Macchietto M."/>
            <person name="Millas R."/>
            <person name="McGilp L."/>
            <person name="Shao M."/>
            <person name="Duquette J."/>
            <person name="Hirsch C.N."/>
            <person name="Kimball J."/>
        </authorList>
    </citation>
    <scope>NUCLEOTIDE SEQUENCE</scope>
    <source>
        <tissue evidence="2">Fresh leaf tissue</tissue>
    </source>
</reference>
<proteinExistence type="predicted"/>
<comment type="caution">
    <text evidence="2">The sequence shown here is derived from an EMBL/GenBank/DDBJ whole genome shotgun (WGS) entry which is preliminary data.</text>
</comment>
<reference evidence="2" key="2">
    <citation type="submission" date="2021-02" db="EMBL/GenBank/DDBJ databases">
        <authorList>
            <person name="Kimball J.A."/>
            <person name="Haas M.W."/>
            <person name="Macchietto M."/>
            <person name="Kono T."/>
            <person name="Duquette J."/>
            <person name="Shao M."/>
        </authorList>
    </citation>
    <scope>NUCLEOTIDE SEQUENCE</scope>
    <source>
        <tissue evidence="2">Fresh leaf tissue</tissue>
    </source>
</reference>
<evidence type="ECO:0000256" key="1">
    <source>
        <dbReference type="SAM" id="MobiDB-lite"/>
    </source>
</evidence>
<feature type="region of interest" description="Disordered" evidence="1">
    <location>
        <begin position="64"/>
        <end position="83"/>
    </location>
</feature>
<sequence>MAGYPGAERSRVVIRATTHPCSHHRECLFARGHMQKTRRCVVPYTGLTGEFVNHNTWASIIQPRSSTAHQHVRHPVPENHAGD</sequence>
<protein>
    <submittedName>
        <fullName evidence="2">Uncharacterized protein</fullName>
    </submittedName>
</protein>
<dbReference type="Proteomes" id="UP000729402">
    <property type="component" value="Unassembled WGS sequence"/>
</dbReference>
<organism evidence="2 3">
    <name type="scientific">Zizania palustris</name>
    <name type="common">Northern wild rice</name>
    <dbReference type="NCBI Taxonomy" id="103762"/>
    <lineage>
        <taxon>Eukaryota</taxon>
        <taxon>Viridiplantae</taxon>
        <taxon>Streptophyta</taxon>
        <taxon>Embryophyta</taxon>
        <taxon>Tracheophyta</taxon>
        <taxon>Spermatophyta</taxon>
        <taxon>Magnoliopsida</taxon>
        <taxon>Liliopsida</taxon>
        <taxon>Poales</taxon>
        <taxon>Poaceae</taxon>
        <taxon>BOP clade</taxon>
        <taxon>Oryzoideae</taxon>
        <taxon>Oryzeae</taxon>
        <taxon>Zizaniinae</taxon>
        <taxon>Zizania</taxon>
    </lineage>
</organism>